<dbReference type="GeneID" id="54294588"/>
<accession>A0A6A6AWP0</accession>
<feature type="compositionally biased region" description="Basic and acidic residues" evidence="1">
    <location>
        <begin position="1"/>
        <end position="14"/>
    </location>
</feature>
<reference evidence="2" key="1">
    <citation type="journal article" date="2020" name="Stud. Mycol.">
        <title>101 Dothideomycetes genomes: a test case for predicting lifestyles and emergence of pathogens.</title>
        <authorList>
            <person name="Haridas S."/>
            <person name="Albert R."/>
            <person name="Binder M."/>
            <person name="Bloem J."/>
            <person name="Labutti K."/>
            <person name="Salamov A."/>
            <person name="Andreopoulos B."/>
            <person name="Baker S."/>
            <person name="Barry K."/>
            <person name="Bills G."/>
            <person name="Bluhm B."/>
            <person name="Cannon C."/>
            <person name="Castanera R."/>
            <person name="Culley D."/>
            <person name="Daum C."/>
            <person name="Ezra D."/>
            <person name="Gonzalez J."/>
            <person name="Henrissat B."/>
            <person name="Kuo A."/>
            <person name="Liang C."/>
            <person name="Lipzen A."/>
            <person name="Lutzoni F."/>
            <person name="Magnuson J."/>
            <person name="Mondo S."/>
            <person name="Nolan M."/>
            <person name="Ohm R."/>
            <person name="Pangilinan J."/>
            <person name="Park H.-J."/>
            <person name="Ramirez L."/>
            <person name="Alfaro M."/>
            <person name="Sun H."/>
            <person name="Tritt A."/>
            <person name="Yoshinaga Y."/>
            <person name="Zwiers L.-H."/>
            <person name="Turgeon B."/>
            <person name="Goodwin S."/>
            <person name="Spatafora J."/>
            <person name="Crous P."/>
            <person name="Grigoriev I."/>
        </authorList>
    </citation>
    <scope>NUCLEOTIDE SEQUENCE</scope>
    <source>
        <strain evidence="2">CBS 121167</strain>
    </source>
</reference>
<proteinExistence type="predicted"/>
<dbReference type="RefSeq" id="XP_033391113.1">
    <property type="nucleotide sequence ID" value="XM_033537092.1"/>
</dbReference>
<dbReference type="Proteomes" id="UP000799438">
    <property type="component" value="Unassembled WGS sequence"/>
</dbReference>
<protein>
    <submittedName>
        <fullName evidence="2">Uncharacterized protein</fullName>
    </submittedName>
</protein>
<organism evidence="2 3">
    <name type="scientific">Aplosporella prunicola CBS 121167</name>
    <dbReference type="NCBI Taxonomy" id="1176127"/>
    <lineage>
        <taxon>Eukaryota</taxon>
        <taxon>Fungi</taxon>
        <taxon>Dikarya</taxon>
        <taxon>Ascomycota</taxon>
        <taxon>Pezizomycotina</taxon>
        <taxon>Dothideomycetes</taxon>
        <taxon>Dothideomycetes incertae sedis</taxon>
        <taxon>Botryosphaeriales</taxon>
        <taxon>Aplosporellaceae</taxon>
        <taxon>Aplosporella</taxon>
    </lineage>
</organism>
<sequence>MHEQHRLPDPDSSRARHHIRRMAQGDDAVVPQLTGSRQRINDAAAGLHRSLGADQHRRSSRGVQASSVGSDDAKPPHPSFPTSPSLSPTHTHKHTLCRAPRSTSSPRPSARPYTARQLSRRRTALAAPSLPFLFRRSRLRRLPSFKRARCTCLPASSISAHRHHGRPRGPEGRPRYVCPQPAFGVSGARLLTH</sequence>
<evidence type="ECO:0000313" key="3">
    <source>
        <dbReference type="Proteomes" id="UP000799438"/>
    </source>
</evidence>
<gene>
    <name evidence="2" type="ORF">K452DRAFT_23041</name>
</gene>
<name>A0A6A6AWP0_9PEZI</name>
<keyword evidence="3" id="KW-1185">Reference proteome</keyword>
<feature type="region of interest" description="Disordered" evidence="1">
    <location>
        <begin position="1"/>
        <end position="122"/>
    </location>
</feature>
<evidence type="ECO:0000313" key="2">
    <source>
        <dbReference type="EMBL" id="KAF2135395.1"/>
    </source>
</evidence>
<dbReference type="EMBL" id="ML995590">
    <property type="protein sequence ID" value="KAF2135395.1"/>
    <property type="molecule type" value="Genomic_DNA"/>
</dbReference>
<dbReference type="AlphaFoldDB" id="A0A6A6AWP0"/>
<feature type="compositionally biased region" description="Low complexity" evidence="1">
    <location>
        <begin position="98"/>
        <end position="116"/>
    </location>
</feature>
<feature type="region of interest" description="Disordered" evidence="1">
    <location>
        <begin position="159"/>
        <end position="178"/>
    </location>
</feature>
<evidence type="ECO:0000256" key="1">
    <source>
        <dbReference type="SAM" id="MobiDB-lite"/>
    </source>
</evidence>